<name>A0A2A9MJX7_BESBE</name>
<feature type="compositionally biased region" description="Low complexity" evidence="1">
    <location>
        <begin position="346"/>
        <end position="375"/>
    </location>
</feature>
<gene>
    <name evidence="2" type="ORF">BESB_056140</name>
</gene>
<dbReference type="OrthoDB" id="348291at2759"/>
<organism evidence="2 3">
    <name type="scientific">Besnoitia besnoiti</name>
    <name type="common">Apicomplexan protozoan</name>
    <dbReference type="NCBI Taxonomy" id="94643"/>
    <lineage>
        <taxon>Eukaryota</taxon>
        <taxon>Sar</taxon>
        <taxon>Alveolata</taxon>
        <taxon>Apicomplexa</taxon>
        <taxon>Conoidasida</taxon>
        <taxon>Coccidia</taxon>
        <taxon>Eucoccidiorida</taxon>
        <taxon>Eimeriorina</taxon>
        <taxon>Sarcocystidae</taxon>
        <taxon>Besnoitia</taxon>
    </lineage>
</organism>
<dbReference type="GeneID" id="40310543"/>
<keyword evidence="3" id="KW-1185">Reference proteome</keyword>
<sequence>MSQRPSSLPPSWSAAELAANPREFAAFQWVTGFAEALTVNSPRKPVEPGSTEGQDDAGATPPAPPLPNLKFKGWEKGPRNSAANARRVAKAFSAVIPESAKLHLFTMGRETEDPEFDSAAMRLEIPGFGLVSGGVDLVIAKGSGSLRRPPPHNGLTMMDDAQAVIECDVDIAAVTRKQLRQLYVKTVLVHLLREKPVSVFLTDMENGAIKASVLAGARGVPMVIYERLSPEGFVKELQHCYKKPAVTAKAMIAIRRFKYDWCLAESRTRPPCAIDGRTGRQALEASEPAASAAAAPASGASPSLAPLPAAAAAPAASACEPVREGENKETTFVTPKKRGRKARDPSAAAVAAAAPTESEGATPAAAKPKAGATPKQRAVPKKMKTEAAAYAQATPAAAKSEPANVPVAPASPAVAPAAPKKAAAPARPAPAAEPTKAPESDSDSDSSSDDDSEPETRAPVKTLAKPAVYATANGAPAMKVAPQETDSSSSEESSDDED</sequence>
<dbReference type="VEuPathDB" id="ToxoDB:BESB_056140"/>
<feature type="region of interest" description="Disordered" evidence="1">
    <location>
        <begin position="283"/>
        <end position="303"/>
    </location>
</feature>
<feature type="compositionally biased region" description="Acidic residues" evidence="1">
    <location>
        <begin position="440"/>
        <end position="453"/>
    </location>
</feature>
<comment type="caution">
    <text evidence="2">The sequence shown here is derived from an EMBL/GenBank/DDBJ whole genome shotgun (WGS) entry which is preliminary data.</text>
</comment>
<reference evidence="2 3" key="1">
    <citation type="submission" date="2017-09" db="EMBL/GenBank/DDBJ databases">
        <title>Genome sequencing of Besnoitia besnoiti strain Bb-Ger1.</title>
        <authorList>
            <person name="Schares G."/>
            <person name="Venepally P."/>
            <person name="Lorenzi H.A."/>
        </authorList>
    </citation>
    <scope>NUCLEOTIDE SEQUENCE [LARGE SCALE GENOMIC DNA]</scope>
    <source>
        <strain evidence="2 3">Bb-Ger1</strain>
    </source>
</reference>
<evidence type="ECO:0000313" key="3">
    <source>
        <dbReference type="Proteomes" id="UP000224006"/>
    </source>
</evidence>
<dbReference type="EMBL" id="NWUJ01000004">
    <property type="protein sequence ID" value="PFH35963.1"/>
    <property type="molecule type" value="Genomic_DNA"/>
</dbReference>
<proteinExistence type="predicted"/>
<dbReference type="AlphaFoldDB" id="A0A2A9MJX7"/>
<feature type="region of interest" description="Disordered" evidence="1">
    <location>
        <begin position="318"/>
        <end position="498"/>
    </location>
</feature>
<accession>A0A2A9MJX7</accession>
<dbReference type="RefSeq" id="XP_029219972.1">
    <property type="nucleotide sequence ID" value="XM_029364049.1"/>
</dbReference>
<feature type="region of interest" description="Disordered" evidence="1">
    <location>
        <begin position="39"/>
        <end position="82"/>
    </location>
</feature>
<protein>
    <submittedName>
        <fullName evidence="2">Nuclear factor NF4</fullName>
    </submittedName>
</protein>
<evidence type="ECO:0000256" key="1">
    <source>
        <dbReference type="SAM" id="MobiDB-lite"/>
    </source>
</evidence>
<evidence type="ECO:0000313" key="2">
    <source>
        <dbReference type="EMBL" id="PFH35963.1"/>
    </source>
</evidence>
<dbReference type="Proteomes" id="UP000224006">
    <property type="component" value="Chromosome IV"/>
</dbReference>
<feature type="compositionally biased region" description="Low complexity" evidence="1">
    <location>
        <begin position="387"/>
        <end position="437"/>
    </location>
</feature>
<dbReference type="KEGG" id="bbes:BESB_056140"/>